<reference evidence="2" key="1">
    <citation type="submission" date="2022-10" db="EMBL/GenBank/DDBJ databases">
        <title>Tapping the CABI collections for fungal endophytes: first genome assemblies for Collariella, Neodidymelliopsis, Ascochyta clinopodiicola, Didymella pomorum, Didymosphaeria variabile, Neocosmospora piperis and Neocucurbitaria cava.</title>
        <authorList>
            <person name="Hill R."/>
        </authorList>
    </citation>
    <scope>NUCLEOTIDE SEQUENCE</scope>
    <source>
        <strain evidence="2">IMI 366586</strain>
    </source>
</reference>
<name>A0A9W9BLJ4_9HYPO</name>
<organism evidence="2 3">
    <name type="scientific">Fusarium piperis</name>
    <dbReference type="NCBI Taxonomy" id="1435070"/>
    <lineage>
        <taxon>Eukaryota</taxon>
        <taxon>Fungi</taxon>
        <taxon>Dikarya</taxon>
        <taxon>Ascomycota</taxon>
        <taxon>Pezizomycotina</taxon>
        <taxon>Sordariomycetes</taxon>
        <taxon>Hypocreomycetidae</taxon>
        <taxon>Hypocreales</taxon>
        <taxon>Nectriaceae</taxon>
        <taxon>Fusarium</taxon>
        <taxon>Fusarium solani species complex</taxon>
    </lineage>
</organism>
<accession>A0A9W9BLJ4</accession>
<dbReference type="SUPFAM" id="SSF51322">
    <property type="entry name" value="Cyanovirin-N"/>
    <property type="match status" value="1"/>
</dbReference>
<protein>
    <recommendedName>
        <fullName evidence="1">Cyanovirin-N domain-containing protein</fullName>
    </recommendedName>
</protein>
<dbReference type="InterPro" id="IPR011058">
    <property type="entry name" value="Cyanovirin-N"/>
</dbReference>
<dbReference type="PANTHER" id="PTHR42076">
    <property type="entry name" value="CYANOVIRIN-N HOMOLOG"/>
    <property type="match status" value="1"/>
</dbReference>
<proteinExistence type="predicted"/>
<comment type="caution">
    <text evidence="2">The sequence shown here is derived from an EMBL/GenBank/DDBJ whole genome shotgun (WGS) entry which is preliminary data.</text>
</comment>
<dbReference type="Gene3D" id="2.30.60.10">
    <property type="entry name" value="Cyanovirin-N"/>
    <property type="match status" value="1"/>
</dbReference>
<feature type="domain" description="Cyanovirin-N" evidence="1">
    <location>
        <begin position="2"/>
        <end position="104"/>
    </location>
</feature>
<dbReference type="SMART" id="SM01111">
    <property type="entry name" value="CVNH"/>
    <property type="match status" value="1"/>
</dbReference>
<dbReference type="AlphaFoldDB" id="A0A9W9BLJ4"/>
<dbReference type="OrthoDB" id="2441380at2759"/>
<dbReference type="EMBL" id="JAPEUR010000162">
    <property type="protein sequence ID" value="KAJ4317335.1"/>
    <property type="molecule type" value="Genomic_DNA"/>
</dbReference>
<keyword evidence="3" id="KW-1185">Reference proteome</keyword>
<dbReference type="InterPro" id="IPR036673">
    <property type="entry name" value="Cyanovirin-N_sf"/>
</dbReference>
<evidence type="ECO:0000259" key="1">
    <source>
        <dbReference type="SMART" id="SM01111"/>
    </source>
</evidence>
<evidence type="ECO:0000313" key="2">
    <source>
        <dbReference type="EMBL" id="KAJ4317335.1"/>
    </source>
</evidence>
<dbReference type="Pfam" id="PF08881">
    <property type="entry name" value="CVNH"/>
    <property type="match status" value="1"/>
</dbReference>
<sequence length="112" mass="12161">MSFHESATDITVEGNILKAQLSNGEEYLDAEFDLDTVIGVSDGALTWGGENFSESSEDISFELEGENEDIPVLRATINNEDGEQTSSDINLSEYIANNGGAFEYGMFSSSPY</sequence>
<dbReference type="Proteomes" id="UP001140502">
    <property type="component" value="Unassembled WGS sequence"/>
</dbReference>
<gene>
    <name evidence="2" type="ORF">N0V84_007392</name>
</gene>
<dbReference type="PANTHER" id="PTHR42076:SF1">
    <property type="entry name" value="CYANOVIRIN-N DOMAIN-CONTAINING PROTEIN"/>
    <property type="match status" value="1"/>
</dbReference>
<evidence type="ECO:0000313" key="3">
    <source>
        <dbReference type="Proteomes" id="UP001140502"/>
    </source>
</evidence>